<gene>
    <name evidence="1" type="ORF">AZE42_11748</name>
</gene>
<keyword evidence="2" id="KW-1185">Reference proteome</keyword>
<reference evidence="1 2" key="1">
    <citation type="submission" date="2016-03" db="EMBL/GenBank/DDBJ databases">
        <title>Comparative genomics of the ectomycorrhizal sister species Rhizopogon vinicolor and Rhizopogon vesiculosus (Basidiomycota: Boletales) reveals a divergence of the mating type B locus.</title>
        <authorList>
            <person name="Mujic A.B."/>
            <person name="Kuo A."/>
            <person name="Tritt A."/>
            <person name="Lipzen A."/>
            <person name="Chen C."/>
            <person name="Johnson J."/>
            <person name="Sharma A."/>
            <person name="Barry K."/>
            <person name="Grigoriev I.V."/>
            <person name="Spatafora J.W."/>
        </authorList>
    </citation>
    <scope>NUCLEOTIDE SEQUENCE [LARGE SCALE GENOMIC DNA]</scope>
    <source>
        <strain evidence="1 2">AM-OR11-056</strain>
    </source>
</reference>
<sequence>MSFATEQAELLHFSRDMLITKQANGIAQACMVSDALECCQDADNPDVVIDIKASAATAYAAAVET</sequence>
<evidence type="ECO:0000313" key="2">
    <source>
        <dbReference type="Proteomes" id="UP000183567"/>
    </source>
</evidence>
<dbReference type="EMBL" id="LVVM01005226">
    <property type="protein sequence ID" value="OJA11113.1"/>
    <property type="molecule type" value="Genomic_DNA"/>
</dbReference>
<dbReference type="STRING" id="180088.A0A1J8QBX2"/>
<name>A0A1J8QBX2_9AGAM</name>
<organism evidence="1 2">
    <name type="scientific">Rhizopogon vesiculosus</name>
    <dbReference type="NCBI Taxonomy" id="180088"/>
    <lineage>
        <taxon>Eukaryota</taxon>
        <taxon>Fungi</taxon>
        <taxon>Dikarya</taxon>
        <taxon>Basidiomycota</taxon>
        <taxon>Agaricomycotina</taxon>
        <taxon>Agaricomycetes</taxon>
        <taxon>Agaricomycetidae</taxon>
        <taxon>Boletales</taxon>
        <taxon>Suillineae</taxon>
        <taxon>Rhizopogonaceae</taxon>
        <taxon>Rhizopogon</taxon>
    </lineage>
</organism>
<accession>A0A1J8QBX2</accession>
<comment type="caution">
    <text evidence="1">The sequence shown here is derived from an EMBL/GenBank/DDBJ whole genome shotgun (WGS) entry which is preliminary data.</text>
</comment>
<dbReference type="AlphaFoldDB" id="A0A1J8QBX2"/>
<dbReference type="Proteomes" id="UP000183567">
    <property type="component" value="Unassembled WGS sequence"/>
</dbReference>
<evidence type="ECO:0000313" key="1">
    <source>
        <dbReference type="EMBL" id="OJA11113.1"/>
    </source>
</evidence>
<feature type="non-terminal residue" evidence="1">
    <location>
        <position position="65"/>
    </location>
</feature>
<protein>
    <submittedName>
        <fullName evidence="1">Uncharacterized protein</fullName>
    </submittedName>
</protein>
<proteinExistence type="predicted"/>